<dbReference type="FunCoup" id="A0A7M7KD38">
    <property type="interactions" value="93"/>
</dbReference>
<dbReference type="CTD" id="34925"/>
<dbReference type="Proteomes" id="UP000594260">
    <property type="component" value="Unplaced"/>
</dbReference>
<protein>
    <recommendedName>
        <fullName evidence="3">NADH-ubiquinone oxidoreductase B17 subunit</fullName>
    </recommendedName>
</protein>
<name>A0A7M7KD38_VARDE</name>
<sequence length="174" mass="20843">MTDYKKVPHSYTGGVKPMNVEGRFGNERSRLSGEFTDADRAWRKQWLKDQVIAPDEPRHVPELVRSYKNIIRRFYQYPFDKLEATLEPYVGLINAAKIRYVIPKFITGYGLVLYFQYWRLYNQNDWTRVNGLFFRQTQRDCLPCHSDYPRLPDRSTPQEYNDRGFSKRKVFVDL</sequence>
<dbReference type="PANTHER" id="PTHR21106">
    <property type="entry name" value="NADH DEHYDROGENASE [UBIQUINONE] 1 BETA SUBCOMPLEX SUBUNIT 6"/>
    <property type="match status" value="1"/>
</dbReference>
<dbReference type="GeneID" id="111251577"/>
<dbReference type="PANTHER" id="PTHR21106:SF2">
    <property type="entry name" value="NADH DEHYDROGENASE [UBIQUINONE] 1 BETA SUBCOMPLEX SUBUNIT 6"/>
    <property type="match status" value="1"/>
</dbReference>
<dbReference type="RefSeq" id="XP_022663987.1">
    <property type="nucleotide sequence ID" value="XM_022808252.1"/>
</dbReference>
<keyword evidence="2" id="KW-1185">Reference proteome</keyword>
<evidence type="ECO:0008006" key="3">
    <source>
        <dbReference type="Google" id="ProtNLM"/>
    </source>
</evidence>
<dbReference type="AlphaFoldDB" id="A0A7M7KD38"/>
<dbReference type="EnsemblMetazoa" id="XM_022808252">
    <property type="protein sequence ID" value="XP_022663987"/>
    <property type="gene ID" value="LOC111251577"/>
</dbReference>
<evidence type="ECO:0000313" key="2">
    <source>
        <dbReference type="Proteomes" id="UP000594260"/>
    </source>
</evidence>
<dbReference type="GO" id="GO:0005739">
    <property type="term" value="C:mitochondrion"/>
    <property type="evidence" value="ECO:0007669"/>
    <property type="project" value="GOC"/>
</dbReference>
<organism evidence="1 2">
    <name type="scientific">Varroa destructor</name>
    <name type="common">Honeybee mite</name>
    <dbReference type="NCBI Taxonomy" id="109461"/>
    <lineage>
        <taxon>Eukaryota</taxon>
        <taxon>Metazoa</taxon>
        <taxon>Ecdysozoa</taxon>
        <taxon>Arthropoda</taxon>
        <taxon>Chelicerata</taxon>
        <taxon>Arachnida</taxon>
        <taxon>Acari</taxon>
        <taxon>Parasitiformes</taxon>
        <taxon>Mesostigmata</taxon>
        <taxon>Gamasina</taxon>
        <taxon>Dermanyssoidea</taxon>
        <taxon>Varroidae</taxon>
        <taxon>Varroa</taxon>
    </lineage>
</organism>
<dbReference type="GO" id="GO:0006120">
    <property type="term" value="P:mitochondrial electron transport, NADH to ubiquinone"/>
    <property type="evidence" value="ECO:0007669"/>
    <property type="project" value="InterPro"/>
</dbReference>
<dbReference type="OMA" id="IRFWTGK"/>
<reference evidence="1" key="1">
    <citation type="submission" date="2021-01" db="UniProtKB">
        <authorList>
            <consortium name="EnsemblMetazoa"/>
        </authorList>
    </citation>
    <scope>IDENTIFICATION</scope>
</reference>
<dbReference type="OrthoDB" id="5824032at2759"/>
<accession>A0A7M7KD38</accession>
<dbReference type="Pfam" id="PF09782">
    <property type="entry name" value="NDUF_B6"/>
    <property type="match status" value="1"/>
</dbReference>
<evidence type="ECO:0000313" key="1">
    <source>
        <dbReference type="EnsemblMetazoa" id="XP_022663987"/>
    </source>
</evidence>
<dbReference type="KEGG" id="vde:111251577"/>
<proteinExistence type="predicted"/>
<dbReference type="InterPro" id="IPR019174">
    <property type="entry name" value="NADH_DH_b-subcmplx_su6"/>
</dbReference>
<dbReference type="InParanoid" id="A0A7M7KD38"/>